<sequence length="450" mass="51908">MNSTRKINPNADLEINNTLLQQEFESTSNDPILYDSFLTLVKIIKQKDNKVFLHAPDKIRVFLEANYKEYIYRCVNEIYQDAKEIIFSSDNLLYNNELKKTQTKINVQPELTFENYTKGKFNEQALLGARTVIENQQGQIAFNPLFIYASSGLGKTHLLHAIGNELIKKGKSCLYIQPNIFIRPIIEHLKNKNQEGINKIIDDCLKYDCLMFDDVQEFGGKENTLNVLFAIINNHISENKQIIISADKTPKELGGFEERFITRFSGGITFKINNPSVEDIINIFKFKIDKELIDSNKFDDKTYKFLARNFSNSIRNIQGAVNKIKIFYINDKNFRYDSEYIKSIFKDVGTVSESVTPEKIVDTVCKYYGIERKKVIDKNRSQNIVKARRVSMWLIKDLFDIPFSDIGKMFSGQTHSSVIASVNYIDKHIKSDSTLSLAISKIKDNLKKIL</sequence>
<evidence type="ECO:0000313" key="4">
    <source>
        <dbReference type="Proteomes" id="UP000718793"/>
    </source>
</evidence>
<dbReference type="CDD" id="cd06571">
    <property type="entry name" value="Bac_DnaA_C"/>
    <property type="match status" value="1"/>
</dbReference>
<dbReference type="SMART" id="SM00760">
    <property type="entry name" value="Bac_DnaA_C"/>
    <property type="match status" value="1"/>
</dbReference>
<keyword evidence="4" id="KW-1185">Reference proteome</keyword>
<comment type="caution">
    <text evidence="3">The sequence shown here is derived from an EMBL/GenBank/DDBJ whole genome shotgun (WGS) entry which is preliminary data.</text>
</comment>
<dbReference type="InterPro" id="IPR013159">
    <property type="entry name" value="DnaA_C"/>
</dbReference>
<name>A0ABS6DPU2_9MOLU</name>
<feature type="domain" description="AAA+ ATPase" evidence="1">
    <location>
        <begin position="141"/>
        <end position="278"/>
    </location>
</feature>
<gene>
    <name evidence="3" type="primary">dnaA</name>
    <name evidence="3" type="ORF">KQ875_01030</name>
</gene>
<accession>A0ABS6DPU2</accession>
<dbReference type="PANTHER" id="PTHR30050:SF2">
    <property type="entry name" value="CHROMOSOMAL REPLICATION INITIATOR PROTEIN DNAA"/>
    <property type="match status" value="1"/>
</dbReference>
<feature type="domain" description="Chromosomal replication initiator DnaA C-terminal" evidence="2">
    <location>
        <begin position="356"/>
        <end position="425"/>
    </location>
</feature>
<dbReference type="Proteomes" id="UP000718793">
    <property type="component" value="Unassembled WGS sequence"/>
</dbReference>
<dbReference type="SMART" id="SM00382">
    <property type="entry name" value="AAA"/>
    <property type="match status" value="1"/>
</dbReference>
<protein>
    <submittedName>
        <fullName evidence="3">Chromosomal replication initiator protein DnaA</fullName>
    </submittedName>
</protein>
<dbReference type="CDD" id="cd00009">
    <property type="entry name" value="AAA"/>
    <property type="match status" value="1"/>
</dbReference>
<dbReference type="Pfam" id="PF08299">
    <property type="entry name" value="Bac_DnaA_C"/>
    <property type="match status" value="1"/>
</dbReference>
<evidence type="ECO:0000313" key="3">
    <source>
        <dbReference type="EMBL" id="MBU4692181.1"/>
    </source>
</evidence>
<dbReference type="RefSeq" id="WP_216488520.1">
    <property type="nucleotide sequence ID" value="NZ_JAHMHH010000001.1"/>
</dbReference>
<proteinExistence type="predicted"/>
<dbReference type="PANTHER" id="PTHR30050">
    <property type="entry name" value="CHROMOSOMAL REPLICATION INITIATOR PROTEIN DNAA"/>
    <property type="match status" value="1"/>
</dbReference>
<dbReference type="InterPro" id="IPR003593">
    <property type="entry name" value="AAA+_ATPase"/>
</dbReference>
<dbReference type="InterPro" id="IPR013317">
    <property type="entry name" value="DnaA_dom"/>
</dbReference>
<dbReference type="EMBL" id="JAHMHH010000001">
    <property type="protein sequence ID" value="MBU4692181.1"/>
    <property type="molecule type" value="Genomic_DNA"/>
</dbReference>
<dbReference type="Pfam" id="PF00308">
    <property type="entry name" value="Bac_DnaA"/>
    <property type="match status" value="1"/>
</dbReference>
<evidence type="ECO:0000259" key="2">
    <source>
        <dbReference type="SMART" id="SM00760"/>
    </source>
</evidence>
<organism evidence="3 4">
    <name type="scientific">Mycoplasma zalophi</name>
    <dbReference type="NCBI Taxonomy" id="191287"/>
    <lineage>
        <taxon>Bacteria</taxon>
        <taxon>Bacillati</taxon>
        <taxon>Mycoplasmatota</taxon>
        <taxon>Mollicutes</taxon>
        <taxon>Mycoplasmataceae</taxon>
        <taxon>Mycoplasma</taxon>
    </lineage>
</organism>
<reference evidence="3" key="1">
    <citation type="submission" date="2021-06" db="EMBL/GenBank/DDBJ databases">
        <title>Novel Mycoplasma species detected in California sea lions (Zalophus californianus) from the USA.</title>
        <authorList>
            <person name="Volokhov D.V."/>
            <person name="Furtak V.A."/>
            <person name="Zagorodnyaya T.A."/>
        </authorList>
    </citation>
    <scope>NUCLEOTIDE SEQUENCE [LARGE SCALE GENOMIC DNA]</scope>
    <source>
        <strain evidence="3">CSL 5346</strain>
    </source>
</reference>
<dbReference type="NCBIfam" id="NF001154">
    <property type="entry name" value="PRK00149.3-3"/>
    <property type="match status" value="1"/>
</dbReference>
<evidence type="ECO:0000259" key="1">
    <source>
        <dbReference type="SMART" id="SM00382"/>
    </source>
</evidence>